<dbReference type="Proteomes" id="UP000177067">
    <property type="component" value="Unassembled WGS sequence"/>
</dbReference>
<keyword evidence="1" id="KW-0472">Membrane</keyword>
<comment type="caution">
    <text evidence="2">The sequence shown here is derived from an EMBL/GenBank/DDBJ whole genome shotgun (WGS) entry which is preliminary data.</text>
</comment>
<organism evidence="2 3">
    <name type="scientific">Candidatus Magasanikbacteria bacterium RIFCSPHIGHO2_01_FULL_33_34</name>
    <dbReference type="NCBI Taxonomy" id="1798671"/>
    <lineage>
        <taxon>Bacteria</taxon>
        <taxon>Candidatus Magasanikiibacteriota</taxon>
    </lineage>
</organism>
<evidence type="ECO:0000256" key="1">
    <source>
        <dbReference type="SAM" id="Phobius"/>
    </source>
</evidence>
<evidence type="ECO:0000313" key="2">
    <source>
        <dbReference type="EMBL" id="OGH60023.1"/>
    </source>
</evidence>
<accession>A0A1F6LL50</accession>
<name>A0A1F6LL50_9BACT</name>
<feature type="transmembrane region" description="Helical" evidence="1">
    <location>
        <begin position="12"/>
        <end position="31"/>
    </location>
</feature>
<dbReference type="AlphaFoldDB" id="A0A1F6LL50"/>
<keyword evidence="1" id="KW-0812">Transmembrane</keyword>
<proteinExistence type="predicted"/>
<keyword evidence="1" id="KW-1133">Transmembrane helix</keyword>
<gene>
    <name evidence="2" type="ORF">A2725_00020</name>
</gene>
<protein>
    <submittedName>
        <fullName evidence="2">Uncharacterized protein</fullName>
    </submittedName>
</protein>
<reference evidence="2 3" key="1">
    <citation type="journal article" date="2016" name="Nat. Commun.">
        <title>Thousands of microbial genomes shed light on interconnected biogeochemical processes in an aquifer system.</title>
        <authorList>
            <person name="Anantharaman K."/>
            <person name="Brown C.T."/>
            <person name="Hug L.A."/>
            <person name="Sharon I."/>
            <person name="Castelle C.J."/>
            <person name="Probst A.J."/>
            <person name="Thomas B.C."/>
            <person name="Singh A."/>
            <person name="Wilkins M.J."/>
            <person name="Karaoz U."/>
            <person name="Brodie E.L."/>
            <person name="Williams K.H."/>
            <person name="Hubbard S.S."/>
            <person name="Banfield J.F."/>
        </authorList>
    </citation>
    <scope>NUCLEOTIDE SEQUENCE [LARGE SCALE GENOMIC DNA]</scope>
</reference>
<sequence>MKNRPISKIFSLIIKVIILLSLFLFIYYLLYIKSNLIISENLIKTEKILNEQKNYISQSRITFIELIKLDPKSPNFVLEKRNEVKTLNEINEKALIYLENPYTYPKIFIKPKKYSNFLGNELKEKMMKLRQKNKNFFIEQKEFFSKLETINFQDQTEFLKSAESIKLLTKQTNLILEHQFLLDKINYYQNKLIQ</sequence>
<evidence type="ECO:0000313" key="3">
    <source>
        <dbReference type="Proteomes" id="UP000177067"/>
    </source>
</evidence>
<dbReference type="EMBL" id="MFPS01000003">
    <property type="protein sequence ID" value="OGH60023.1"/>
    <property type="molecule type" value="Genomic_DNA"/>
</dbReference>